<dbReference type="Proteomes" id="UP001500552">
    <property type="component" value="Unassembled WGS sequence"/>
</dbReference>
<sequence>MQISSPHYYVYIFGSPASDNLKVGVAGDLQKQLQEISKEPASQNMTVVKEKPRLVYYEHYEREEIARNREQEILKGGDDNVQRLIESMNPNWLDLSDMIS</sequence>
<reference evidence="2" key="1">
    <citation type="journal article" date="2019" name="Int. J. Syst. Evol. Microbiol.">
        <title>The Global Catalogue of Microorganisms (GCM) 10K type strain sequencing project: providing services to taxonomists for standard genome sequencing and annotation.</title>
        <authorList>
            <consortium name="The Broad Institute Genomics Platform"/>
            <consortium name="The Broad Institute Genome Sequencing Center for Infectious Disease"/>
            <person name="Wu L."/>
            <person name="Ma J."/>
        </authorList>
    </citation>
    <scope>NUCLEOTIDE SEQUENCE [LARGE SCALE GENOMIC DNA]</scope>
    <source>
        <strain evidence="2">JCM 17926</strain>
    </source>
</reference>
<dbReference type="Gene3D" id="3.40.1440.10">
    <property type="entry name" value="GIY-YIG endonuclease"/>
    <property type="match status" value="1"/>
</dbReference>
<dbReference type="InterPro" id="IPR035901">
    <property type="entry name" value="GIY-YIG_endonuc_sf"/>
</dbReference>
<dbReference type="RefSeq" id="WP_345157324.1">
    <property type="nucleotide sequence ID" value="NZ_BAABHC010000004.1"/>
</dbReference>
<protein>
    <submittedName>
        <fullName evidence="1">GIY-YIG nuclease family protein</fullName>
    </submittedName>
</protein>
<keyword evidence="2" id="KW-1185">Reference proteome</keyword>
<name>A0ABP8LEL1_9BACT</name>
<gene>
    <name evidence="1" type="ORF">GCM10023188_10550</name>
</gene>
<dbReference type="EMBL" id="BAABHC010000004">
    <property type="protein sequence ID" value="GAA4427456.1"/>
    <property type="molecule type" value="Genomic_DNA"/>
</dbReference>
<proteinExistence type="predicted"/>
<accession>A0ABP8LEL1</accession>
<evidence type="ECO:0000313" key="2">
    <source>
        <dbReference type="Proteomes" id="UP001500552"/>
    </source>
</evidence>
<evidence type="ECO:0000313" key="1">
    <source>
        <dbReference type="EMBL" id="GAA4427456.1"/>
    </source>
</evidence>
<comment type="caution">
    <text evidence="1">The sequence shown here is derived from an EMBL/GenBank/DDBJ whole genome shotgun (WGS) entry which is preliminary data.</text>
</comment>
<organism evidence="1 2">
    <name type="scientific">Pontibacter saemangeumensis</name>
    <dbReference type="NCBI Taxonomy" id="1084525"/>
    <lineage>
        <taxon>Bacteria</taxon>
        <taxon>Pseudomonadati</taxon>
        <taxon>Bacteroidota</taxon>
        <taxon>Cytophagia</taxon>
        <taxon>Cytophagales</taxon>
        <taxon>Hymenobacteraceae</taxon>
        <taxon>Pontibacter</taxon>
    </lineage>
</organism>